<gene>
    <name evidence="1" type="ORF">GSTENG00031476001</name>
</gene>
<sequence length="94" mass="10170">MALSCGGSRSLCLPESPGIRAPLPALRCEPDLCRRSQGNASLSNLHQEASGGCSEARLLVRVPHSRAFREKDSSVFHGSCWILMRCNFPASSLK</sequence>
<accession>Q4RNN7</accession>
<reference evidence="1" key="2">
    <citation type="submission" date="2004-02" db="EMBL/GenBank/DDBJ databases">
        <authorList>
            <consortium name="Genoscope"/>
            <consortium name="Whitehead Institute Centre for Genome Research"/>
        </authorList>
    </citation>
    <scope>NUCLEOTIDE SEQUENCE</scope>
</reference>
<dbReference type="AlphaFoldDB" id="Q4RNN7"/>
<proteinExistence type="predicted"/>
<dbReference type="KEGG" id="tng:GSTEN00031476G001"/>
<comment type="caution">
    <text evidence="1">The sequence shown here is derived from an EMBL/GenBank/DDBJ whole genome shotgun (WGS) entry which is preliminary data.</text>
</comment>
<organism evidence="1">
    <name type="scientific">Tetraodon nigroviridis</name>
    <name type="common">Spotted green pufferfish</name>
    <name type="synonym">Chelonodon nigroviridis</name>
    <dbReference type="NCBI Taxonomy" id="99883"/>
    <lineage>
        <taxon>Eukaryota</taxon>
        <taxon>Metazoa</taxon>
        <taxon>Chordata</taxon>
        <taxon>Craniata</taxon>
        <taxon>Vertebrata</taxon>
        <taxon>Euteleostomi</taxon>
        <taxon>Actinopterygii</taxon>
        <taxon>Neopterygii</taxon>
        <taxon>Teleostei</taxon>
        <taxon>Neoteleostei</taxon>
        <taxon>Acanthomorphata</taxon>
        <taxon>Eupercaria</taxon>
        <taxon>Tetraodontiformes</taxon>
        <taxon>Tetradontoidea</taxon>
        <taxon>Tetraodontidae</taxon>
        <taxon>Tetraodon</taxon>
    </lineage>
</organism>
<protein>
    <submittedName>
        <fullName evidence="1">(spotted green pufferfish) hypothetical protein</fullName>
    </submittedName>
</protein>
<evidence type="ECO:0000313" key="1">
    <source>
        <dbReference type="EMBL" id="CAG09995.1"/>
    </source>
</evidence>
<reference evidence="1" key="1">
    <citation type="journal article" date="2004" name="Nature">
        <title>Genome duplication in the teleost fish Tetraodon nigroviridis reveals the early vertebrate proto-karyotype.</title>
        <authorList>
            <person name="Jaillon O."/>
            <person name="Aury J.-M."/>
            <person name="Brunet F."/>
            <person name="Petit J.-L."/>
            <person name="Stange-Thomann N."/>
            <person name="Mauceli E."/>
            <person name="Bouneau L."/>
            <person name="Fischer C."/>
            <person name="Ozouf-Costaz C."/>
            <person name="Bernot A."/>
            <person name="Nicaud S."/>
            <person name="Jaffe D."/>
            <person name="Fisher S."/>
            <person name="Lutfalla G."/>
            <person name="Dossat C."/>
            <person name="Segurens B."/>
            <person name="Dasilva C."/>
            <person name="Salanoubat M."/>
            <person name="Levy M."/>
            <person name="Boudet N."/>
            <person name="Castellano S."/>
            <person name="Anthouard V."/>
            <person name="Jubin C."/>
            <person name="Castelli V."/>
            <person name="Katinka M."/>
            <person name="Vacherie B."/>
            <person name="Biemont C."/>
            <person name="Skalli Z."/>
            <person name="Cattolico L."/>
            <person name="Poulain J."/>
            <person name="De Berardinis V."/>
            <person name="Cruaud C."/>
            <person name="Duprat S."/>
            <person name="Brottier P."/>
            <person name="Coutanceau J.-P."/>
            <person name="Gouzy J."/>
            <person name="Parra G."/>
            <person name="Lardier G."/>
            <person name="Chapple C."/>
            <person name="McKernan K.J."/>
            <person name="McEwan P."/>
            <person name="Bosak S."/>
            <person name="Kellis M."/>
            <person name="Volff J.-N."/>
            <person name="Guigo R."/>
            <person name="Zody M.C."/>
            <person name="Mesirov J."/>
            <person name="Lindblad-Toh K."/>
            <person name="Birren B."/>
            <person name="Nusbaum C."/>
            <person name="Kahn D."/>
            <person name="Robinson-Rechavi M."/>
            <person name="Laudet V."/>
            <person name="Schachter V."/>
            <person name="Quetier F."/>
            <person name="Saurin W."/>
            <person name="Scarpelli C."/>
            <person name="Wincker P."/>
            <person name="Lander E.S."/>
            <person name="Weissenbach J."/>
            <person name="Roest Crollius H."/>
        </authorList>
    </citation>
    <scope>NUCLEOTIDE SEQUENCE [LARGE SCALE GENOMIC DNA]</scope>
</reference>
<name>Q4RNN7_TETNG</name>
<dbReference type="EMBL" id="CAAE01015011">
    <property type="protein sequence ID" value="CAG09995.1"/>
    <property type="molecule type" value="Genomic_DNA"/>
</dbReference>